<evidence type="ECO:0008006" key="3">
    <source>
        <dbReference type="Google" id="ProtNLM"/>
    </source>
</evidence>
<sequence>MDQELLKKMVWENDFQSLCDCIERTMENIETILLWQANSKNPRLKHEAFIQKFSADKGVLQLIEVDQKAFDFKEDEDIYIRFNDRSLLFKANIRKMSNSKIQVLVPKKFRIIENRDNSRNLLIEQDIKVKVELDMNNRSRANSFDFSVFDLNTDGIAVVMSVSKVNNFKRDQIIYLTSFGEVTLDTPVRCKIAHISKVDRRAELVTSREYKMGMKFLDDIPFFMNSYDA</sequence>
<dbReference type="Proteomes" id="UP000008963">
    <property type="component" value="Chromosome"/>
</dbReference>
<name>E1WX67_HALMS</name>
<accession>E1WX67</accession>
<keyword evidence="2" id="KW-1185">Reference proteome</keyword>
<evidence type="ECO:0000313" key="2">
    <source>
        <dbReference type="Proteomes" id="UP000008963"/>
    </source>
</evidence>
<organism evidence="1 2">
    <name type="scientific">Halobacteriovorax marinus (strain ATCC BAA-682 / DSM 15412 / SJ)</name>
    <name type="common">Bacteriovorax marinus</name>
    <dbReference type="NCBI Taxonomy" id="862908"/>
    <lineage>
        <taxon>Bacteria</taxon>
        <taxon>Pseudomonadati</taxon>
        <taxon>Bdellovibrionota</taxon>
        <taxon>Bacteriovoracia</taxon>
        <taxon>Bacteriovoracales</taxon>
        <taxon>Halobacteriovoraceae</taxon>
        <taxon>Halobacteriovorax</taxon>
    </lineage>
</organism>
<dbReference type="OrthoDB" id="9872179at2"/>
<dbReference type="PATRIC" id="fig|862908.3.peg.835"/>
<dbReference type="HOGENOM" id="CLU_1208409_0_0_7"/>
<proteinExistence type="predicted"/>
<gene>
    <name evidence="1" type="ordered locus">BMS_0877</name>
</gene>
<dbReference type="STRING" id="862908.BMS_0877"/>
<reference evidence="2" key="1">
    <citation type="journal article" date="2013" name="ISME J.">
        <title>A small predatory core genome in the divergent marine Bacteriovorax marinus SJ and the terrestrial Bdellovibrio bacteriovorus.</title>
        <authorList>
            <person name="Crossman L.C."/>
            <person name="Chen H."/>
            <person name="Cerdeno-Tarraga A.M."/>
            <person name="Brooks K."/>
            <person name="Quail M.A."/>
            <person name="Pineiro S.A."/>
            <person name="Hobley L."/>
            <person name="Sockett R.E."/>
            <person name="Bentley S.D."/>
            <person name="Parkhill J."/>
            <person name="Williams H.N."/>
            <person name="Stine O.C."/>
        </authorList>
    </citation>
    <scope>NUCLEOTIDE SEQUENCE [LARGE SCALE GENOMIC DNA]</scope>
    <source>
        <strain evidence="2">ATCC BAA-682 / DSM 15412 / SJ</strain>
    </source>
</reference>
<dbReference type="RefSeq" id="WP_014243553.1">
    <property type="nucleotide sequence ID" value="NC_016620.1"/>
</dbReference>
<dbReference type="EMBL" id="FQ312005">
    <property type="protein sequence ID" value="CBW25768.1"/>
    <property type="molecule type" value="Genomic_DNA"/>
</dbReference>
<evidence type="ECO:0000313" key="1">
    <source>
        <dbReference type="EMBL" id="CBW25768.1"/>
    </source>
</evidence>
<protein>
    <recommendedName>
        <fullName evidence="3">PilZ domain-containing protein</fullName>
    </recommendedName>
</protein>
<dbReference type="AlphaFoldDB" id="E1WX67"/>
<dbReference type="KEGG" id="bmx:BMS_0877"/>